<dbReference type="PANTHER" id="PTHR43811">
    <property type="entry name" value="FKBP-TYPE PEPTIDYL-PROLYL CIS-TRANS ISOMERASE FKPA"/>
    <property type="match status" value="1"/>
</dbReference>
<dbReference type="Gene3D" id="3.10.50.40">
    <property type="match status" value="1"/>
</dbReference>
<dbReference type="Pfam" id="PF00254">
    <property type="entry name" value="FKBP_C"/>
    <property type="match status" value="1"/>
</dbReference>
<evidence type="ECO:0000259" key="6">
    <source>
        <dbReference type="PROSITE" id="PS50059"/>
    </source>
</evidence>
<keyword evidence="4 5" id="KW-0413">Isomerase</keyword>
<keyword evidence="3 5" id="KW-0697">Rotamase</keyword>
<reference evidence="8" key="2">
    <citation type="submission" date="2006-09" db="EMBL/GenBank/DDBJ databases">
        <title>The genome sequence of Plasmodium falciparum Dd2.</title>
        <authorList>
            <consortium name="The Broad Institute Genome Sequencing Platform"/>
            <person name="Birren B."/>
            <person name="Lander E."/>
            <person name="Galagan J."/>
            <person name="Nusbaum C."/>
            <person name="Devon K."/>
            <person name="Henn M."/>
            <person name="Jaffe D."/>
            <person name="Butler J."/>
            <person name="Alvarez P."/>
            <person name="Gnerre S."/>
            <person name="Grabherr M."/>
            <person name="Kleber M."/>
            <person name="Mauceli E."/>
            <person name="Brockman W."/>
            <person name="MacCallum I.A."/>
            <person name="Rounsley S."/>
            <person name="Young S."/>
            <person name="LaButti K."/>
            <person name="Pushparaj V."/>
            <person name="DeCaprio D."/>
            <person name="Crawford M."/>
            <person name="Koehrsen M."/>
            <person name="Engels R."/>
            <person name="Montgomery P."/>
            <person name="Pearson M."/>
            <person name="Howarth C."/>
            <person name="Larson L."/>
            <person name="Luoma S."/>
            <person name="White J."/>
            <person name="Kodira C."/>
            <person name="Zeng Q."/>
            <person name="O'Leary S."/>
            <person name="Yandava C."/>
            <person name="Alvarado L."/>
            <person name="Wirth D."/>
            <person name="Volkman S."/>
            <person name="Hartl D."/>
        </authorList>
    </citation>
    <scope>NUCLEOTIDE SEQUENCE [LARGE SCALE GENOMIC DNA]</scope>
</reference>
<organism evidence="7 8">
    <name type="scientific">Plasmodium falciparum (isolate Dd2)</name>
    <dbReference type="NCBI Taxonomy" id="57267"/>
    <lineage>
        <taxon>Eukaryota</taxon>
        <taxon>Sar</taxon>
        <taxon>Alveolata</taxon>
        <taxon>Apicomplexa</taxon>
        <taxon>Aconoidasida</taxon>
        <taxon>Haemosporida</taxon>
        <taxon>Plasmodiidae</taxon>
        <taxon>Plasmodium</taxon>
        <taxon>Plasmodium (Laverania)</taxon>
    </lineage>
</organism>
<protein>
    <recommendedName>
        <fullName evidence="2 5">peptidylprolyl isomerase</fullName>
        <ecNumber evidence="2 5">5.2.1.8</ecNumber>
    </recommendedName>
</protein>
<dbReference type="Proteomes" id="UP000054282">
    <property type="component" value="Unassembled WGS sequence"/>
</dbReference>
<evidence type="ECO:0000256" key="4">
    <source>
        <dbReference type="ARBA" id="ARBA00023235"/>
    </source>
</evidence>
<evidence type="ECO:0000256" key="1">
    <source>
        <dbReference type="ARBA" id="ARBA00000971"/>
    </source>
</evidence>
<evidence type="ECO:0000256" key="5">
    <source>
        <dbReference type="PROSITE-ProRule" id="PRU00277"/>
    </source>
</evidence>
<feature type="domain" description="PPIase FKBP-type" evidence="6">
    <location>
        <begin position="100"/>
        <end position="185"/>
    </location>
</feature>
<reference evidence="8" key="1">
    <citation type="submission" date="2006-09" db="EMBL/GenBank/DDBJ databases">
        <title>Annotation of Plasmodium falciparum Dd2.</title>
        <authorList>
            <consortium name="The Broad Institute Genome Sequencing Platform"/>
            <person name="Volkman S.K."/>
            <person name="Neafsey D.E."/>
            <person name="Dash A.P."/>
            <person name="Chitnis C.E."/>
            <person name="Hartl D.L."/>
            <person name="Young S.K."/>
            <person name="Zeng Q."/>
            <person name="Koehrsen M."/>
            <person name="Alvarado L."/>
            <person name="Berlin A."/>
            <person name="Borenstein D."/>
            <person name="Chapman S.B."/>
            <person name="Chen Z."/>
            <person name="Engels R."/>
            <person name="Freedman E."/>
            <person name="Gellesch M."/>
            <person name="Goldberg J."/>
            <person name="Griggs A."/>
            <person name="Gujja S."/>
            <person name="Heilman E.R."/>
            <person name="Heiman D.I."/>
            <person name="Howarth C."/>
            <person name="Jen D."/>
            <person name="Larson L."/>
            <person name="Mehta T."/>
            <person name="Neiman D."/>
            <person name="Park D."/>
            <person name="Pearson M."/>
            <person name="Roberts A."/>
            <person name="Saif S."/>
            <person name="Shea T."/>
            <person name="Shenoy N."/>
            <person name="Sisk P."/>
            <person name="Stolte C."/>
            <person name="Sykes S."/>
            <person name="Walk T."/>
            <person name="White J."/>
            <person name="Yandava C."/>
            <person name="Haas B."/>
            <person name="Henn M.R."/>
            <person name="Nusbaum C."/>
            <person name="Birren B."/>
        </authorList>
    </citation>
    <scope>NUCLEOTIDE SEQUENCE [LARGE SCALE GENOMIC DNA]</scope>
</reference>
<sequence length="236" mass="28440">MGYFKRFFFHKRHRILSIFNSYFFMKKQLLNNLNKILFISLNSYFLKLLFSKNTYIYYLQEKKNSYLEKKYRPDTPYKKTESGIIYRDLIDGVYDTVEEGDTVYIHYQGKTTNDFRIIESTFKSIIPPKIIAGHYDQKHIKAIYEMVIGMKKNTRRECIIPPYLAHPNHFPTQPLIYEIDVVRLVKKSAQNKTPLQKLEVNLERIIDTICSNFKLVFNEKKQFPFILNFFPFFIYK</sequence>
<dbReference type="InterPro" id="IPR046357">
    <property type="entry name" value="PPIase_dom_sf"/>
</dbReference>
<evidence type="ECO:0000313" key="7">
    <source>
        <dbReference type="EMBL" id="KOB87262.1"/>
    </source>
</evidence>
<dbReference type="OMA" id="KHTRRQC"/>
<dbReference type="InterPro" id="IPR001179">
    <property type="entry name" value="PPIase_FKBP_dom"/>
</dbReference>
<dbReference type="SUPFAM" id="SSF54534">
    <property type="entry name" value="FKBP-like"/>
    <property type="match status" value="1"/>
</dbReference>
<dbReference type="PANTHER" id="PTHR43811:SF26">
    <property type="entry name" value="PEPTIDYL-PROLYL CIS-TRANS ISOMERASE FKBP16-1, CHLOROPLASTIC"/>
    <property type="match status" value="1"/>
</dbReference>
<name>A0A0L7M311_PLAF4</name>
<dbReference type="OrthoDB" id="1902587at2759"/>
<dbReference type="PROSITE" id="PS50059">
    <property type="entry name" value="FKBP_PPIASE"/>
    <property type="match status" value="1"/>
</dbReference>
<dbReference type="AlphaFoldDB" id="A0A0L7M311"/>
<comment type="catalytic activity">
    <reaction evidence="1 5">
        <text>[protein]-peptidylproline (omega=180) = [protein]-peptidylproline (omega=0)</text>
        <dbReference type="Rhea" id="RHEA:16237"/>
        <dbReference type="Rhea" id="RHEA-COMP:10747"/>
        <dbReference type="Rhea" id="RHEA-COMP:10748"/>
        <dbReference type="ChEBI" id="CHEBI:83833"/>
        <dbReference type="ChEBI" id="CHEBI:83834"/>
        <dbReference type="EC" id="5.2.1.8"/>
    </reaction>
</comment>
<gene>
    <name evidence="7" type="ORF">PFDG_03347</name>
</gene>
<evidence type="ECO:0000256" key="2">
    <source>
        <dbReference type="ARBA" id="ARBA00013194"/>
    </source>
</evidence>
<evidence type="ECO:0000256" key="3">
    <source>
        <dbReference type="ARBA" id="ARBA00023110"/>
    </source>
</evidence>
<accession>A0A0L7M311</accession>
<dbReference type="KEGG" id="pfd:PFDG_03347"/>
<proteinExistence type="predicted"/>
<evidence type="ECO:0000313" key="8">
    <source>
        <dbReference type="Proteomes" id="UP000054282"/>
    </source>
</evidence>
<dbReference type="GO" id="GO:0003755">
    <property type="term" value="F:peptidyl-prolyl cis-trans isomerase activity"/>
    <property type="evidence" value="ECO:0007669"/>
    <property type="project" value="UniProtKB-KW"/>
</dbReference>
<dbReference type="EMBL" id="DS016499">
    <property type="protein sequence ID" value="KOB87262.1"/>
    <property type="molecule type" value="Genomic_DNA"/>
</dbReference>
<dbReference type="EC" id="5.2.1.8" evidence="2 5"/>